<feature type="transmembrane region" description="Helical" evidence="8">
    <location>
        <begin position="298"/>
        <end position="321"/>
    </location>
</feature>
<evidence type="ECO:0000256" key="8">
    <source>
        <dbReference type="SAM" id="Phobius"/>
    </source>
</evidence>
<name>A0AAU7VI14_9FIRM</name>
<sequence>MGKILLLFFGFFISFTLMPAVIRIGTMFILDKPNNRKIHKTAKPRSGGIAIYLSFLVTNFIFIVVPLNVAIPITLVFILGILDDIYSLKANHKLICQIFIGLITFYLGFELNYIALGNTTIYLSYIYSMIFTVLWITAIMNAVNLIDGLDGLSSLLSIIALTMLALVTIIFRSSLQGLILIYLGATIAFYIFNKHPSKLFLGDCGSLQLGYIISLASLDIIGQNSNVQTMGFIFLVFIPIFDTGCAIIRRSLNKKPIFSPDCKHIHHKLLAQNVSPCNSCYILGALSLIAAVAGVTTLIVSSLFITIIMAIFMLALSYVAYTPEKVILPIYYKVSVKEVATTIEKANATD</sequence>
<keyword evidence="7" id="KW-0479">Metal-binding</keyword>
<organism evidence="9">
    <name type="scientific">Proteinivorax tanatarense</name>
    <dbReference type="NCBI Taxonomy" id="1260629"/>
    <lineage>
        <taxon>Bacteria</taxon>
        <taxon>Bacillati</taxon>
        <taxon>Bacillota</taxon>
        <taxon>Clostridia</taxon>
        <taxon>Eubacteriales</taxon>
        <taxon>Proteinivoracaceae</taxon>
        <taxon>Proteinivorax</taxon>
    </lineage>
</organism>
<keyword evidence="3 9" id="KW-0808">Transferase</keyword>
<evidence type="ECO:0000256" key="3">
    <source>
        <dbReference type="ARBA" id="ARBA00022679"/>
    </source>
</evidence>
<gene>
    <name evidence="9" type="ORF">PRVXT_001648</name>
</gene>
<keyword evidence="5 8" id="KW-1133">Transmembrane helix</keyword>
<feature type="transmembrane region" description="Helical" evidence="8">
    <location>
        <begin position="177"/>
        <end position="193"/>
    </location>
</feature>
<evidence type="ECO:0000313" key="9">
    <source>
        <dbReference type="EMBL" id="XBX73654.1"/>
    </source>
</evidence>
<evidence type="ECO:0000256" key="4">
    <source>
        <dbReference type="ARBA" id="ARBA00022692"/>
    </source>
</evidence>
<reference evidence="9" key="1">
    <citation type="journal article" date="2013" name="Extremophiles">
        <title>Proteinivorax tanatarense gen. nov., sp. nov., an anaerobic, haloalkaliphilic, proteolytic bacterium isolated from a decaying algal bloom, and proposal of Proteinivoraceae fam. nov.</title>
        <authorList>
            <person name="Kevbrin V."/>
            <person name="Boltyanskaya Y."/>
            <person name="Zhilina T."/>
            <person name="Kolganova T."/>
            <person name="Lavrentjeva E."/>
            <person name="Kuznetsov B."/>
        </authorList>
    </citation>
    <scope>NUCLEOTIDE SEQUENCE</scope>
    <source>
        <strain evidence="9">Z-910T</strain>
    </source>
</reference>
<dbReference type="PANTHER" id="PTHR22926">
    <property type="entry name" value="PHOSPHO-N-ACETYLMURAMOYL-PENTAPEPTIDE-TRANSFERASE"/>
    <property type="match status" value="1"/>
</dbReference>
<evidence type="ECO:0000256" key="1">
    <source>
        <dbReference type="ARBA" id="ARBA00004651"/>
    </source>
</evidence>
<dbReference type="CDD" id="cd06853">
    <property type="entry name" value="GT_WecA_like"/>
    <property type="match status" value="1"/>
</dbReference>
<feature type="transmembrane region" description="Helical" evidence="8">
    <location>
        <begin position="269"/>
        <end position="292"/>
    </location>
</feature>
<dbReference type="GO" id="GO:0005886">
    <property type="term" value="C:plasma membrane"/>
    <property type="evidence" value="ECO:0007669"/>
    <property type="project" value="UniProtKB-SubCell"/>
</dbReference>
<dbReference type="GO" id="GO:0071555">
    <property type="term" value="P:cell wall organization"/>
    <property type="evidence" value="ECO:0007669"/>
    <property type="project" value="TreeGrafter"/>
</dbReference>
<evidence type="ECO:0000256" key="2">
    <source>
        <dbReference type="ARBA" id="ARBA00022475"/>
    </source>
</evidence>
<feature type="transmembrane region" description="Helical" evidence="8">
    <location>
        <begin position="227"/>
        <end position="248"/>
    </location>
</feature>
<dbReference type="InterPro" id="IPR000715">
    <property type="entry name" value="Glycosyl_transferase_4"/>
</dbReference>
<feature type="transmembrane region" description="Helical" evidence="8">
    <location>
        <begin position="121"/>
        <end position="140"/>
    </location>
</feature>
<dbReference type="InterPro" id="IPR018480">
    <property type="entry name" value="PNAcMuramoyl-5peptid_Trfase_CS"/>
</dbReference>
<feature type="binding site" evidence="7">
    <location>
        <position position="144"/>
    </location>
    <ligand>
        <name>Mg(2+)</name>
        <dbReference type="ChEBI" id="CHEBI:18420"/>
    </ligand>
</feature>
<accession>A0AAU7VI14</accession>
<dbReference type="Pfam" id="PF00953">
    <property type="entry name" value="Glycos_transf_4"/>
    <property type="match status" value="1"/>
</dbReference>
<keyword evidence="4 8" id="KW-0812">Transmembrane</keyword>
<proteinExistence type="predicted"/>
<comment type="subcellular location">
    <subcellularLocation>
        <location evidence="1">Cell membrane</location>
        <topology evidence="1">Multi-pass membrane protein</topology>
    </subcellularLocation>
</comment>
<feature type="binding site" evidence="7">
    <location>
        <position position="203"/>
    </location>
    <ligand>
        <name>Mg(2+)</name>
        <dbReference type="ChEBI" id="CHEBI:18420"/>
    </ligand>
</feature>
<evidence type="ECO:0000256" key="5">
    <source>
        <dbReference type="ARBA" id="ARBA00022989"/>
    </source>
</evidence>
<dbReference type="AlphaFoldDB" id="A0AAU7VI14"/>
<keyword evidence="2" id="KW-1003">Cell membrane</keyword>
<dbReference type="EMBL" id="CP158367">
    <property type="protein sequence ID" value="XBX73654.1"/>
    <property type="molecule type" value="Genomic_DNA"/>
</dbReference>
<evidence type="ECO:0000256" key="6">
    <source>
        <dbReference type="ARBA" id="ARBA00023136"/>
    </source>
</evidence>
<feature type="transmembrane region" description="Helical" evidence="8">
    <location>
        <begin position="200"/>
        <end position="221"/>
    </location>
</feature>
<dbReference type="GO" id="GO:0009103">
    <property type="term" value="P:lipopolysaccharide biosynthetic process"/>
    <property type="evidence" value="ECO:0007669"/>
    <property type="project" value="TreeGrafter"/>
</dbReference>
<dbReference type="RefSeq" id="WP_350342416.1">
    <property type="nucleotide sequence ID" value="NZ_CP158367.1"/>
</dbReference>
<keyword evidence="7" id="KW-0460">Magnesium</keyword>
<feature type="transmembrane region" description="Helical" evidence="8">
    <location>
        <begin position="152"/>
        <end position="171"/>
    </location>
</feature>
<dbReference type="PROSITE" id="PS01348">
    <property type="entry name" value="MRAY_2"/>
    <property type="match status" value="1"/>
</dbReference>
<dbReference type="PANTHER" id="PTHR22926:SF3">
    <property type="entry name" value="UNDECAPRENYL-PHOSPHATE ALPHA-N-ACETYLGLUCOSAMINYL 1-PHOSPHATE TRANSFERASE"/>
    <property type="match status" value="1"/>
</dbReference>
<evidence type="ECO:0000256" key="7">
    <source>
        <dbReference type="PIRSR" id="PIRSR600715-1"/>
    </source>
</evidence>
<feature type="transmembrane region" description="Helical" evidence="8">
    <location>
        <begin position="7"/>
        <end position="29"/>
    </location>
</feature>
<feature type="transmembrane region" description="Helical" evidence="8">
    <location>
        <begin position="49"/>
        <end position="82"/>
    </location>
</feature>
<comment type="cofactor">
    <cofactor evidence="7">
        <name>Mg(2+)</name>
        <dbReference type="ChEBI" id="CHEBI:18420"/>
    </cofactor>
</comment>
<protein>
    <submittedName>
        <fullName evidence="9">MraY family glycosyltransferase</fullName>
        <ecNumber evidence="9">2.7.8.-</ecNumber>
    </submittedName>
</protein>
<feature type="transmembrane region" description="Helical" evidence="8">
    <location>
        <begin position="94"/>
        <end position="115"/>
    </location>
</feature>
<reference evidence="9" key="2">
    <citation type="submission" date="2024-06" db="EMBL/GenBank/DDBJ databases">
        <authorList>
            <person name="Petrova K.O."/>
            <person name="Toshchakov S.V."/>
            <person name="Boltjanskaja Y.V."/>
            <person name="Kevbrin V."/>
        </authorList>
    </citation>
    <scope>NUCLEOTIDE SEQUENCE</scope>
    <source>
        <strain evidence="9">Z-910T</strain>
    </source>
</reference>
<keyword evidence="6 8" id="KW-0472">Membrane</keyword>
<dbReference type="GO" id="GO:0016780">
    <property type="term" value="F:phosphotransferase activity, for other substituted phosphate groups"/>
    <property type="evidence" value="ECO:0007669"/>
    <property type="project" value="InterPro"/>
</dbReference>
<dbReference type="EC" id="2.7.8.-" evidence="9"/>
<dbReference type="GO" id="GO:0044038">
    <property type="term" value="P:cell wall macromolecule biosynthetic process"/>
    <property type="evidence" value="ECO:0007669"/>
    <property type="project" value="TreeGrafter"/>
</dbReference>
<dbReference type="GO" id="GO:0046872">
    <property type="term" value="F:metal ion binding"/>
    <property type="evidence" value="ECO:0007669"/>
    <property type="project" value="UniProtKB-KW"/>
</dbReference>